<dbReference type="InterPro" id="IPR001079">
    <property type="entry name" value="Galectin_CRD"/>
</dbReference>
<evidence type="ECO:0000256" key="2">
    <source>
        <dbReference type="RuleBase" id="RU102079"/>
    </source>
</evidence>
<evidence type="ECO:0000313" key="4">
    <source>
        <dbReference type="EMBL" id="KIH59129.1"/>
    </source>
</evidence>
<dbReference type="SUPFAM" id="SSF49899">
    <property type="entry name" value="Concanavalin A-like lectins/glucanases"/>
    <property type="match status" value="1"/>
</dbReference>
<dbReference type="AlphaFoldDB" id="A0A0C2GJS5"/>
<dbReference type="OrthoDB" id="6251307at2759"/>
<protein>
    <recommendedName>
        <fullName evidence="2">Galectin</fullName>
    </recommendedName>
</protein>
<organism evidence="4 5">
    <name type="scientific">Ancylostoma duodenale</name>
    <dbReference type="NCBI Taxonomy" id="51022"/>
    <lineage>
        <taxon>Eukaryota</taxon>
        <taxon>Metazoa</taxon>
        <taxon>Ecdysozoa</taxon>
        <taxon>Nematoda</taxon>
        <taxon>Chromadorea</taxon>
        <taxon>Rhabditida</taxon>
        <taxon>Rhabditina</taxon>
        <taxon>Rhabditomorpha</taxon>
        <taxon>Strongyloidea</taxon>
        <taxon>Ancylostomatidae</taxon>
        <taxon>Ancylostomatinae</taxon>
        <taxon>Ancylostoma</taxon>
    </lineage>
</organism>
<accession>A0A0C2GJS5</accession>
<dbReference type="Gene3D" id="2.60.120.200">
    <property type="match status" value="1"/>
</dbReference>
<keyword evidence="1 2" id="KW-0430">Lectin</keyword>
<evidence type="ECO:0000313" key="5">
    <source>
        <dbReference type="Proteomes" id="UP000054047"/>
    </source>
</evidence>
<dbReference type="Proteomes" id="UP000054047">
    <property type="component" value="Unassembled WGS sequence"/>
</dbReference>
<dbReference type="PROSITE" id="PS51304">
    <property type="entry name" value="GALECTIN"/>
    <property type="match status" value="1"/>
</dbReference>
<evidence type="ECO:0000256" key="1">
    <source>
        <dbReference type="ARBA" id="ARBA00022734"/>
    </source>
</evidence>
<reference evidence="4 5" key="1">
    <citation type="submission" date="2013-12" db="EMBL/GenBank/DDBJ databases">
        <title>Draft genome of the parsitic nematode Ancylostoma duodenale.</title>
        <authorList>
            <person name="Mitreva M."/>
        </authorList>
    </citation>
    <scope>NUCLEOTIDE SEQUENCE [LARGE SCALE GENOMIC DNA]</scope>
    <source>
        <strain evidence="4 5">Zhejiang</strain>
    </source>
</reference>
<dbReference type="GO" id="GO:0030246">
    <property type="term" value="F:carbohydrate binding"/>
    <property type="evidence" value="ECO:0007669"/>
    <property type="project" value="UniProtKB-UniRule"/>
</dbReference>
<feature type="non-terminal residue" evidence="4">
    <location>
        <position position="113"/>
    </location>
</feature>
<evidence type="ECO:0000259" key="3">
    <source>
        <dbReference type="PROSITE" id="PS51304"/>
    </source>
</evidence>
<gene>
    <name evidence="4" type="ORF">ANCDUO_10654</name>
</gene>
<keyword evidence="5" id="KW-1185">Reference proteome</keyword>
<name>A0A0C2GJS5_9BILA</name>
<proteinExistence type="predicted"/>
<sequence>MANLCASAIFSPSETSANEEGGYGMELVQGSKMPLRRTLNPWTPVNCSEILLHVGVTESDRMTSSDPFQLVFNSYTKGAWGKEERQKNPVKKGDGFDIRIRAHDNKFTVSFNR</sequence>
<dbReference type="InterPro" id="IPR013320">
    <property type="entry name" value="ConA-like_dom_sf"/>
</dbReference>
<dbReference type="EMBL" id="KN732306">
    <property type="protein sequence ID" value="KIH59129.1"/>
    <property type="molecule type" value="Genomic_DNA"/>
</dbReference>
<feature type="domain" description="Galectin" evidence="3">
    <location>
        <begin position="1"/>
        <end position="113"/>
    </location>
</feature>
<dbReference type="Pfam" id="PF00337">
    <property type="entry name" value="Gal-bind_lectin"/>
    <property type="match status" value="1"/>
</dbReference>